<accession>A0A0N9EQD7</accession>
<organism evidence="2 3">
    <name type="scientific">Mycobacterium phage DTDevon</name>
    <dbReference type="NCBI Taxonomy" id="1701800"/>
    <lineage>
        <taxon>Viruses</taxon>
        <taxon>Duplodnaviria</taxon>
        <taxon>Heunggongvirae</taxon>
        <taxon>Uroviricota</taxon>
        <taxon>Caudoviricetes</taxon>
        <taxon>Ceeclamvirinae</taxon>
        <taxon>Bixzunavirus</taxon>
        <taxon>Bixzunavirus Bxz1</taxon>
    </lineage>
</organism>
<evidence type="ECO:0000313" key="2">
    <source>
        <dbReference type="EMBL" id="ALF51028.1"/>
    </source>
</evidence>
<proteinExistence type="predicted"/>
<gene>
    <name evidence="2" type="ORF">SEA_DTDEVON_197</name>
</gene>
<dbReference type="InterPro" id="IPR055666">
    <property type="entry name" value="DUF7242"/>
</dbReference>
<reference evidence="2 3" key="1">
    <citation type="submission" date="2015-07" db="EMBL/GenBank/DDBJ databases">
        <authorList>
            <person name="Temme D.W."/>
            <person name="Johnson J.E."/>
            <person name="London S.C."/>
            <person name="Surillo G.M."/>
            <person name="Radigan N.J."/>
            <person name="Pyfer K.B."/>
            <person name="Porzucek A.J."/>
            <person name="Philogene A.J."/>
            <person name="Logan K.R."/>
            <person name="Johnson J.E."/>
            <person name="Freeman C.M."/>
            <person name="Ferroni G.J."/>
            <person name="Denigris D.M."/>
            <person name="Collins J.M."/>
            <person name="Casey J.P."/>
            <person name="Buhalo D.J."/>
            <person name="Ahmed A."/>
            <person name="Lahoda L.A."/>
            <person name="Lee-Soety J.Y."/>
            <person name="King-Smith C."/>
            <person name="Delesalle V.A."/>
            <person name="Bradley K.W."/>
            <person name="Asai D.J."/>
            <person name="Bowman C.A."/>
            <person name="Russell D.A."/>
            <person name="Pope W.H."/>
            <person name="Jacobs-Sera D."/>
            <person name="Hendrix R.W."/>
            <person name="Hatfull G.F."/>
        </authorList>
    </citation>
    <scope>NUCLEOTIDE SEQUENCE [LARGE SCALE GENOMIC DNA]</scope>
</reference>
<dbReference type="EMBL" id="KT365398">
    <property type="protein sequence ID" value="ALF51028.1"/>
    <property type="molecule type" value="Genomic_DNA"/>
</dbReference>
<protein>
    <submittedName>
        <fullName evidence="2">Uncharacterized protein</fullName>
    </submittedName>
</protein>
<name>A0A0N9EQD7_9CAUD</name>
<sequence length="271" mass="30653">MSVTIGTLRAHPHRRSTHMTDSTTSTLIERDLETYLSKVGGDYVAAYNEIVADEERKALSKRPPNNAAIRRAAYAQAVKNLDPKQLRVMNRTFRNFVPLAKKNAEITSETGELTLQQAEDLMIEVLEVKRIQEMAKSRYEEIRKRVFNSLTETFASAGEPEPEYVAGHIDIPNLGLKFTREGGARKDPELDEATLRDLVGDEVWNKVTRVEVIPAQEVRTFDEGLFLAAARKNPALLEKLRQALVVGGHRPVSFHQRSLSPEELEAYRDKE</sequence>
<evidence type="ECO:0000313" key="3">
    <source>
        <dbReference type="Proteomes" id="UP000224501"/>
    </source>
</evidence>
<dbReference type="Proteomes" id="UP000224501">
    <property type="component" value="Segment"/>
</dbReference>
<dbReference type="Pfam" id="PF23890">
    <property type="entry name" value="DUF7242"/>
    <property type="match status" value="1"/>
</dbReference>
<feature type="region of interest" description="Disordered" evidence="1">
    <location>
        <begin position="1"/>
        <end position="22"/>
    </location>
</feature>
<evidence type="ECO:0000256" key="1">
    <source>
        <dbReference type="SAM" id="MobiDB-lite"/>
    </source>
</evidence>